<dbReference type="PROSITE" id="PS01159">
    <property type="entry name" value="WW_DOMAIN_1"/>
    <property type="match status" value="3"/>
</dbReference>
<dbReference type="Gene3D" id="3.90.1750.10">
    <property type="entry name" value="Hect, E3 ligase catalytic domains"/>
    <property type="match status" value="1"/>
</dbReference>
<evidence type="ECO:0000256" key="4">
    <source>
        <dbReference type="ARBA" id="ARBA00012485"/>
    </source>
</evidence>
<dbReference type="Gene3D" id="3.30.2160.10">
    <property type="entry name" value="Hect, E3 ligase catalytic domain"/>
    <property type="match status" value="1"/>
</dbReference>
<feature type="region of interest" description="Disordered" evidence="11">
    <location>
        <begin position="100"/>
        <end position="168"/>
    </location>
</feature>
<dbReference type="GO" id="GO:0042176">
    <property type="term" value="P:regulation of protein catabolic process"/>
    <property type="evidence" value="ECO:0007669"/>
    <property type="project" value="UniProtKB-ARBA"/>
</dbReference>
<comment type="pathway">
    <text evidence="3">Protein modification; protein ubiquitination.</text>
</comment>
<feature type="compositionally biased region" description="Low complexity" evidence="11">
    <location>
        <begin position="100"/>
        <end position="131"/>
    </location>
</feature>
<feature type="region of interest" description="Disordered" evidence="11">
    <location>
        <begin position="190"/>
        <end position="218"/>
    </location>
</feature>
<feature type="region of interest" description="Disordered" evidence="11">
    <location>
        <begin position="1"/>
        <end position="22"/>
    </location>
</feature>
<evidence type="ECO:0000256" key="10">
    <source>
        <dbReference type="ARBA" id="ARBA00082195"/>
    </source>
</evidence>
<accession>A0A7R8ZVP1</accession>
<dbReference type="GO" id="GO:0005737">
    <property type="term" value="C:cytoplasm"/>
    <property type="evidence" value="ECO:0007669"/>
    <property type="project" value="UniProtKB-SubCell"/>
</dbReference>
<dbReference type="AlphaFoldDB" id="A0A7R8ZVP1"/>
<dbReference type="PROSITE" id="PS50237">
    <property type="entry name" value="HECT"/>
    <property type="match status" value="1"/>
</dbReference>
<dbReference type="InterPro" id="IPR036020">
    <property type="entry name" value="WW_dom_sf"/>
</dbReference>
<dbReference type="GO" id="GO:0061630">
    <property type="term" value="F:ubiquitin protein ligase activity"/>
    <property type="evidence" value="ECO:0007669"/>
    <property type="project" value="UniProtKB-EC"/>
</dbReference>
<reference evidence="12" key="1">
    <citation type="submission" date="2020-11" db="EMBL/GenBank/DDBJ databases">
        <authorList>
            <person name="Tran Van P."/>
        </authorList>
    </citation>
    <scope>NUCLEOTIDE SEQUENCE</scope>
</reference>
<dbReference type="SUPFAM" id="SSF51045">
    <property type="entry name" value="WW domain"/>
    <property type="match status" value="3"/>
</dbReference>
<keyword evidence="7" id="KW-0677">Repeat</keyword>
<evidence type="ECO:0000256" key="8">
    <source>
        <dbReference type="ARBA" id="ARBA00022786"/>
    </source>
</evidence>
<dbReference type="InterPro" id="IPR000569">
    <property type="entry name" value="HECT_dom"/>
</dbReference>
<dbReference type="CDD" id="cd00078">
    <property type="entry name" value="HECTc"/>
    <property type="match status" value="1"/>
</dbReference>
<name>A0A7R8ZVP1_9CRUS</name>
<dbReference type="PANTHER" id="PTHR11254:SF440">
    <property type="entry name" value="E3 UBIQUITIN-PROTEIN LIGASE NEDD-4"/>
    <property type="match status" value="1"/>
</dbReference>
<dbReference type="GO" id="GO:0007219">
    <property type="term" value="P:Notch signaling pathway"/>
    <property type="evidence" value="ECO:0007669"/>
    <property type="project" value="UniProtKB-KW"/>
</dbReference>
<dbReference type="GO" id="GO:0006511">
    <property type="term" value="P:ubiquitin-dependent protein catabolic process"/>
    <property type="evidence" value="ECO:0007669"/>
    <property type="project" value="InterPro"/>
</dbReference>
<protein>
    <recommendedName>
        <fullName evidence="4">HECT-type E3 ubiquitin transferase</fullName>
        <ecNumber evidence="4">2.3.2.26</ecNumber>
    </recommendedName>
    <alternativeName>
        <fullName evidence="10">HECT-type E3 ubiquitin transferase NEDD4</fullName>
    </alternativeName>
</protein>
<dbReference type="FunFam" id="3.90.1750.10:FF:000001">
    <property type="entry name" value="E3 ubiquitin-protein ligase NEDD4-like"/>
    <property type="match status" value="1"/>
</dbReference>
<organism evidence="12">
    <name type="scientific">Cyprideis torosa</name>
    <dbReference type="NCBI Taxonomy" id="163714"/>
    <lineage>
        <taxon>Eukaryota</taxon>
        <taxon>Metazoa</taxon>
        <taxon>Ecdysozoa</taxon>
        <taxon>Arthropoda</taxon>
        <taxon>Crustacea</taxon>
        <taxon>Oligostraca</taxon>
        <taxon>Ostracoda</taxon>
        <taxon>Podocopa</taxon>
        <taxon>Podocopida</taxon>
        <taxon>Cytherocopina</taxon>
        <taxon>Cytheroidea</taxon>
        <taxon>Cytherideidae</taxon>
        <taxon>Cyprideis</taxon>
    </lineage>
</organism>
<dbReference type="PIRSF" id="PIRSF001569">
    <property type="entry name" value="E3_ub_ligase_SMURF1"/>
    <property type="match status" value="1"/>
</dbReference>
<evidence type="ECO:0000313" key="12">
    <source>
        <dbReference type="EMBL" id="CAD7233467.1"/>
    </source>
</evidence>
<evidence type="ECO:0000256" key="2">
    <source>
        <dbReference type="ARBA" id="ARBA00004496"/>
    </source>
</evidence>
<dbReference type="GO" id="GO:0045746">
    <property type="term" value="P:negative regulation of Notch signaling pathway"/>
    <property type="evidence" value="ECO:0007669"/>
    <property type="project" value="UniProtKB-ARBA"/>
</dbReference>
<dbReference type="UniPathway" id="UPA00143"/>
<dbReference type="PROSITE" id="PS50020">
    <property type="entry name" value="WW_DOMAIN_2"/>
    <property type="match status" value="3"/>
</dbReference>
<dbReference type="GO" id="GO:0031623">
    <property type="term" value="P:receptor internalization"/>
    <property type="evidence" value="ECO:0007669"/>
    <property type="project" value="UniProtKB-ARBA"/>
</dbReference>
<dbReference type="Pfam" id="PF00632">
    <property type="entry name" value="HECT"/>
    <property type="match status" value="1"/>
</dbReference>
<dbReference type="SMART" id="SM00119">
    <property type="entry name" value="HECTc"/>
    <property type="match status" value="1"/>
</dbReference>
<evidence type="ECO:0000256" key="9">
    <source>
        <dbReference type="ARBA" id="ARBA00022976"/>
    </source>
</evidence>
<evidence type="ECO:0000256" key="11">
    <source>
        <dbReference type="SAM" id="MobiDB-lite"/>
    </source>
</evidence>
<dbReference type="EMBL" id="OB666320">
    <property type="protein sequence ID" value="CAD7233467.1"/>
    <property type="molecule type" value="Genomic_DNA"/>
</dbReference>
<evidence type="ECO:0000256" key="5">
    <source>
        <dbReference type="ARBA" id="ARBA00022490"/>
    </source>
</evidence>
<dbReference type="Gene3D" id="3.30.2410.10">
    <property type="entry name" value="Hect, E3 ligase catalytic domain"/>
    <property type="match status" value="1"/>
</dbReference>
<feature type="region of interest" description="Disordered" evidence="11">
    <location>
        <begin position="69"/>
        <end position="88"/>
    </location>
</feature>
<dbReference type="GO" id="GO:0045879">
    <property type="term" value="P:negative regulation of smoothened signaling pathway"/>
    <property type="evidence" value="ECO:0007669"/>
    <property type="project" value="UniProtKB-ARBA"/>
</dbReference>
<dbReference type="GO" id="GO:0048260">
    <property type="term" value="P:positive regulation of receptor-mediated endocytosis"/>
    <property type="evidence" value="ECO:0007669"/>
    <property type="project" value="UniProtKB-ARBA"/>
</dbReference>
<dbReference type="CDD" id="cd00201">
    <property type="entry name" value="WW"/>
    <property type="match status" value="3"/>
</dbReference>
<evidence type="ECO:0000256" key="3">
    <source>
        <dbReference type="ARBA" id="ARBA00004906"/>
    </source>
</evidence>
<dbReference type="PANTHER" id="PTHR11254">
    <property type="entry name" value="HECT DOMAIN UBIQUITIN-PROTEIN LIGASE"/>
    <property type="match status" value="1"/>
</dbReference>
<dbReference type="GO" id="GO:0016567">
    <property type="term" value="P:protein ubiquitination"/>
    <property type="evidence" value="ECO:0007669"/>
    <property type="project" value="UniProtKB-UniPathway"/>
</dbReference>
<dbReference type="InterPro" id="IPR024928">
    <property type="entry name" value="E3_ub_ligase_SMURF1"/>
</dbReference>
<feature type="region of interest" description="Disordered" evidence="11">
    <location>
        <begin position="34"/>
        <end position="58"/>
    </location>
</feature>
<dbReference type="FunFam" id="2.20.70.10:FF:000005">
    <property type="entry name" value="E3 ubiquitin-protein ligase"/>
    <property type="match status" value="1"/>
</dbReference>
<feature type="compositionally biased region" description="Polar residues" evidence="11">
    <location>
        <begin position="1"/>
        <end position="11"/>
    </location>
</feature>
<dbReference type="Pfam" id="PF00397">
    <property type="entry name" value="WW"/>
    <property type="match status" value="3"/>
</dbReference>
<dbReference type="Gene3D" id="2.20.70.10">
    <property type="match status" value="2"/>
</dbReference>
<dbReference type="FunFam" id="3.30.2410.10:FF:000001">
    <property type="entry name" value="E3 ubiquitin-protein ligase NEDD4-like"/>
    <property type="match status" value="1"/>
</dbReference>
<dbReference type="GO" id="GO:0019871">
    <property type="term" value="F:sodium channel inhibitor activity"/>
    <property type="evidence" value="ECO:0007669"/>
    <property type="project" value="TreeGrafter"/>
</dbReference>
<dbReference type="SUPFAM" id="SSF56204">
    <property type="entry name" value="Hect, E3 ligase catalytic domain"/>
    <property type="match status" value="1"/>
</dbReference>
<dbReference type="FunFam" id="3.30.2160.10:FF:000001">
    <property type="entry name" value="E3 ubiquitin-protein ligase NEDD4-like"/>
    <property type="match status" value="1"/>
</dbReference>
<dbReference type="EC" id="2.3.2.26" evidence="4"/>
<dbReference type="OrthoDB" id="423283at2759"/>
<dbReference type="GO" id="GO:0048814">
    <property type="term" value="P:regulation of dendrite morphogenesis"/>
    <property type="evidence" value="ECO:0007669"/>
    <property type="project" value="TreeGrafter"/>
</dbReference>
<dbReference type="InterPro" id="IPR001202">
    <property type="entry name" value="WW_dom"/>
</dbReference>
<keyword evidence="9" id="KW-0914">Notch signaling pathway</keyword>
<dbReference type="GO" id="GO:0045202">
    <property type="term" value="C:synapse"/>
    <property type="evidence" value="ECO:0007669"/>
    <property type="project" value="UniProtKB-ARBA"/>
</dbReference>
<comment type="subcellular location">
    <subcellularLocation>
        <location evidence="2">Cytoplasm</location>
    </subcellularLocation>
</comment>
<dbReference type="InterPro" id="IPR050409">
    <property type="entry name" value="E3_ubiq-protein_ligase"/>
</dbReference>
<dbReference type="InterPro" id="IPR035983">
    <property type="entry name" value="Hect_E3_ubiquitin_ligase"/>
</dbReference>
<comment type="catalytic activity">
    <reaction evidence="1">
        <text>S-ubiquitinyl-[E2 ubiquitin-conjugating enzyme]-L-cysteine + [acceptor protein]-L-lysine = [E2 ubiquitin-conjugating enzyme]-L-cysteine + N(6)-ubiquitinyl-[acceptor protein]-L-lysine.</text>
        <dbReference type="EC" id="2.3.2.26"/>
    </reaction>
</comment>
<dbReference type="GO" id="GO:0005112">
    <property type="term" value="F:Notch binding"/>
    <property type="evidence" value="ECO:0007669"/>
    <property type="project" value="UniProtKB-ARBA"/>
</dbReference>
<evidence type="ECO:0000256" key="6">
    <source>
        <dbReference type="ARBA" id="ARBA00022679"/>
    </source>
</evidence>
<keyword evidence="5" id="KW-0963">Cytoplasm</keyword>
<evidence type="ECO:0000256" key="7">
    <source>
        <dbReference type="ARBA" id="ARBA00022737"/>
    </source>
</evidence>
<evidence type="ECO:0000256" key="1">
    <source>
        <dbReference type="ARBA" id="ARBA00000885"/>
    </source>
</evidence>
<keyword evidence="6" id="KW-0808">Transferase</keyword>
<dbReference type="SMART" id="SM00456">
    <property type="entry name" value="WW"/>
    <property type="match status" value="3"/>
</dbReference>
<gene>
    <name evidence="12" type="ORF">CTOB1V02_LOCUS11289</name>
</gene>
<sequence length="641" mass="72658">MNVVSSQSQSGLPAGWEERQDASGRTYYVNHIARTTQWQRPTEHDAQAEAEASMNSLEIQRMDYRRRYQLGDGEGGNEGGRSSLPGGIQTSRAVEDVTLPSQQAASATGSPGSSAPNSTSSTSRAPSNRPATIGTAAGLKPQAPPRRSHSVSVSGGPDVDPLPPGWTSQVAPNGRIFYINHAEKNTTWIHPVTKKPSPRPGPPRGVEEDRLGPLPDGWEERVHSDGRVFYIDHNTRTTQWEDPRISNPSIAGNPVPYSRDYKAKYQNFRAHLRERRPADLPKQCDIRVRRDRVFEDSYRIISTVKKADQLKAKLWIEFAGEKVLDYGGASREWFFLLSKSMFNPYYGLFEYSAIDNYTLQINPNSGVANEEHLSYFHFIGRVAGMAVYHGHLLDAYFIRPFYKMMRGSNITLKDMESVDPEYYNSLVWIKENDPSDLGLTFSVDDEVFGETTQVDLVPNGSELPVTQENKEEYITKVVEWRFVNRIKTQMHEFLRGFEELVPLSMIKVFDESELELLLSGLQEIDVKDWKLNTVYKRDYSPNHIVIQWFWRSVLSYDNEMRARLLQFVTGTSHVPMNGFRELQGSNGPQPFTIEKYGTPADYPRAHTCFNRLDLPPYSTYTELKEKLTSAVENSVGFGSVD</sequence>
<keyword evidence="8" id="KW-0833">Ubl conjugation pathway</keyword>
<proteinExistence type="predicted"/>